<name>A0A448E474_PSEFL</name>
<dbReference type="RefSeq" id="WP_126367892.1">
    <property type="nucleotide sequence ID" value="NZ_LR134318.1"/>
</dbReference>
<reference evidence="1 2" key="1">
    <citation type="submission" date="2018-12" db="EMBL/GenBank/DDBJ databases">
        <authorList>
            <consortium name="Pathogen Informatics"/>
        </authorList>
    </citation>
    <scope>NUCLEOTIDE SEQUENCE [LARGE SCALE GENOMIC DNA]</scope>
    <source>
        <strain evidence="1 2">NCTC9428</strain>
    </source>
</reference>
<dbReference type="PANTHER" id="PTHR46656">
    <property type="entry name" value="PUTATIVE-RELATED"/>
    <property type="match status" value="1"/>
</dbReference>
<sequence>MLIIIHSETNQHTIAQNLGRSEYSYYFVLKEYRPVLERLGRVVEVRDPQAEVDALYLECLSRGEPCVFLSFSPPHRTPVHLACPTLPVFAWEFSTIPNEPFAGEPSNDWRSVLGACGAAITHSSYTVNAVREAMGADYPIVAVPAPVWDRFAARGTQLQGQALSTSFRLKIKGLVADSRTLDLNAFGPKHLRSGSGINFSAPAAEQELLLDGVVYTSVFNPGDGRKNWEDMLSAFCVSFRDVDDATLVLKLTHHDAEEALSDILHHLYKNQSYRCRIVLIYGYLADPDYERLVQATRYVVNTSCGEGQCLPLMEFMSCGKPAVAPRTTAMIDYLSTANAFLIDSTDELTAWPHDPRKAFRTLRYVTNWASLCQAYQASYAVAKNHPARYAQMSAQAVDSLQGFCSQTVAEQRLQMFLTQVLEPHAAVAETPEA</sequence>
<dbReference type="GO" id="GO:0016740">
    <property type="term" value="F:transferase activity"/>
    <property type="evidence" value="ECO:0007669"/>
    <property type="project" value="UniProtKB-KW"/>
</dbReference>
<organism evidence="1 2">
    <name type="scientific">Pseudomonas fluorescens</name>
    <dbReference type="NCBI Taxonomy" id="294"/>
    <lineage>
        <taxon>Bacteria</taxon>
        <taxon>Pseudomonadati</taxon>
        <taxon>Pseudomonadota</taxon>
        <taxon>Gammaproteobacteria</taxon>
        <taxon>Pseudomonadales</taxon>
        <taxon>Pseudomonadaceae</taxon>
        <taxon>Pseudomonas</taxon>
    </lineage>
</organism>
<dbReference type="Proteomes" id="UP000281909">
    <property type="component" value="Chromosome"/>
</dbReference>
<keyword evidence="1" id="KW-0808">Transferase</keyword>
<dbReference type="EMBL" id="LR134318">
    <property type="protein sequence ID" value="VEF13772.1"/>
    <property type="molecule type" value="Genomic_DNA"/>
</dbReference>
<gene>
    <name evidence="1" type="ORF">NCTC9428_05477</name>
</gene>
<dbReference type="PANTHER" id="PTHR46656:SF3">
    <property type="entry name" value="PUTATIVE-RELATED"/>
    <property type="match status" value="1"/>
</dbReference>
<proteinExistence type="predicted"/>
<dbReference type="OrthoDB" id="5936320at2"/>
<dbReference type="SUPFAM" id="SSF53756">
    <property type="entry name" value="UDP-Glycosyltransferase/glycogen phosphorylase"/>
    <property type="match status" value="1"/>
</dbReference>
<protein>
    <submittedName>
        <fullName evidence="1">Glycosyltransferase</fullName>
    </submittedName>
</protein>
<dbReference type="CDD" id="cd01635">
    <property type="entry name" value="Glycosyltransferase_GTB-type"/>
    <property type="match status" value="1"/>
</dbReference>
<dbReference type="Pfam" id="PF13692">
    <property type="entry name" value="Glyco_trans_1_4"/>
    <property type="match status" value="1"/>
</dbReference>
<evidence type="ECO:0000313" key="2">
    <source>
        <dbReference type="Proteomes" id="UP000281909"/>
    </source>
</evidence>
<evidence type="ECO:0000313" key="1">
    <source>
        <dbReference type="EMBL" id="VEF13772.1"/>
    </source>
</evidence>
<accession>A0A448E474</accession>
<dbReference type="AlphaFoldDB" id="A0A448E474"/>
<dbReference type="Gene3D" id="3.40.50.2000">
    <property type="entry name" value="Glycogen Phosphorylase B"/>
    <property type="match status" value="1"/>
</dbReference>